<dbReference type="InterPro" id="IPR005584">
    <property type="entry name" value="DNA_gyrase_inhibitor_YacG"/>
</dbReference>
<dbReference type="AlphaFoldDB" id="A0A382XCB3"/>
<dbReference type="Pfam" id="PF03884">
    <property type="entry name" value="YacG"/>
    <property type="match status" value="1"/>
</dbReference>
<reference evidence="4" key="1">
    <citation type="submission" date="2018-05" db="EMBL/GenBank/DDBJ databases">
        <authorList>
            <person name="Lanie J.A."/>
            <person name="Ng W.-L."/>
            <person name="Kazmierczak K.M."/>
            <person name="Andrzejewski T.M."/>
            <person name="Davidsen T.M."/>
            <person name="Wayne K.J."/>
            <person name="Tettelin H."/>
            <person name="Glass J.I."/>
            <person name="Rusch D."/>
            <person name="Podicherti R."/>
            <person name="Tsui H.-C.T."/>
            <person name="Winkler M.E."/>
        </authorList>
    </citation>
    <scope>NUCLEOTIDE SEQUENCE</scope>
</reference>
<dbReference type="GO" id="GO:0008270">
    <property type="term" value="F:zinc ion binding"/>
    <property type="evidence" value="ECO:0007669"/>
    <property type="project" value="InterPro"/>
</dbReference>
<dbReference type="PANTHER" id="PTHR36150">
    <property type="entry name" value="DNA GYRASE INHIBITOR YACG"/>
    <property type="match status" value="1"/>
</dbReference>
<evidence type="ECO:0000256" key="3">
    <source>
        <dbReference type="SAM" id="MobiDB-lite"/>
    </source>
</evidence>
<feature type="compositionally biased region" description="Acidic residues" evidence="3">
    <location>
        <begin position="63"/>
        <end position="73"/>
    </location>
</feature>
<dbReference type="SUPFAM" id="SSF57716">
    <property type="entry name" value="Glucocorticoid receptor-like (DNA-binding domain)"/>
    <property type="match status" value="1"/>
</dbReference>
<name>A0A382XCB3_9ZZZZ</name>
<keyword evidence="1" id="KW-0479">Metal-binding</keyword>
<gene>
    <name evidence="4" type="ORF">METZ01_LOCUS421681</name>
</gene>
<dbReference type="PANTHER" id="PTHR36150:SF1">
    <property type="entry name" value="DNA GYRASE INHIBITOR YACG"/>
    <property type="match status" value="1"/>
</dbReference>
<dbReference type="HAMAP" id="MF_00649">
    <property type="entry name" value="DNA_gyrase_inhibitor_YacG"/>
    <property type="match status" value="1"/>
</dbReference>
<accession>A0A382XCB3</accession>
<dbReference type="EMBL" id="UINC01166718">
    <property type="protein sequence ID" value="SVD68827.1"/>
    <property type="molecule type" value="Genomic_DNA"/>
</dbReference>
<evidence type="ECO:0008006" key="5">
    <source>
        <dbReference type="Google" id="ProtNLM"/>
    </source>
</evidence>
<sequence>MPAGSLCPGCGKALAEAVETAPFCSPRCRDVDLGHWFLESYRVSRAIDPENDQEEFQAALDSAAEEAQEGEEG</sequence>
<evidence type="ECO:0000256" key="2">
    <source>
        <dbReference type="ARBA" id="ARBA00022833"/>
    </source>
</evidence>
<dbReference type="Gene3D" id="3.30.50.10">
    <property type="entry name" value="Erythroid Transcription Factor GATA-1, subunit A"/>
    <property type="match status" value="1"/>
</dbReference>
<dbReference type="InterPro" id="IPR013088">
    <property type="entry name" value="Znf_NHR/GATA"/>
</dbReference>
<evidence type="ECO:0000256" key="1">
    <source>
        <dbReference type="ARBA" id="ARBA00022723"/>
    </source>
</evidence>
<proteinExistence type="inferred from homology"/>
<protein>
    <recommendedName>
        <fullName evidence="5">DNA gyrase inhibitor YacG</fullName>
    </recommendedName>
</protein>
<organism evidence="4">
    <name type="scientific">marine metagenome</name>
    <dbReference type="NCBI Taxonomy" id="408172"/>
    <lineage>
        <taxon>unclassified sequences</taxon>
        <taxon>metagenomes</taxon>
        <taxon>ecological metagenomes</taxon>
    </lineage>
</organism>
<keyword evidence="2" id="KW-0862">Zinc</keyword>
<feature type="region of interest" description="Disordered" evidence="3">
    <location>
        <begin position="48"/>
        <end position="73"/>
    </location>
</feature>
<dbReference type="GO" id="GO:0006355">
    <property type="term" value="P:regulation of DNA-templated transcription"/>
    <property type="evidence" value="ECO:0007669"/>
    <property type="project" value="InterPro"/>
</dbReference>
<evidence type="ECO:0000313" key="4">
    <source>
        <dbReference type="EMBL" id="SVD68827.1"/>
    </source>
</evidence>